<proteinExistence type="predicted"/>
<evidence type="ECO:0000313" key="3">
    <source>
        <dbReference type="Proteomes" id="UP001321014"/>
    </source>
</evidence>
<dbReference type="Pfam" id="PF06568">
    <property type="entry name" value="YjiS-like"/>
    <property type="match status" value="1"/>
</dbReference>
<comment type="caution">
    <text evidence="2">The sequence shown here is derived from an EMBL/GenBank/DDBJ whole genome shotgun (WGS) entry which is preliminary data.</text>
</comment>
<dbReference type="EMBL" id="JAOVQN010000010">
    <property type="protein sequence ID" value="MCU9838296.1"/>
    <property type="molecule type" value="Genomic_DNA"/>
</dbReference>
<dbReference type="Proteomes" id="UP001321014">
    <property type="component" value="Unassembled WGS sequence"/>
</dbReference>
<organism evidence="2 3">
    <name type="scientific">Ruegeria marisflavi</name>
    <dbReference type="NCBI Taxonomy" id="2984152"/>
    <lineage>
        <taxon>Bacteria</taxon>
        <taxon>Pseudomonadati</taxon>
        <taxon>Pseudomonadota</taxon>
        <taxon>Alphaproteobacteria</taxon>
        <taxon>Rhodobacterales</taxon>
        <taxon>Roseobacteraceae</taxon>
        <taxon>Ruegeria</taxon>
    </lineage>
</organism>
<dbReference type="RefSeq" id="WP_263388347.1">
    <property type="nucleotide sequence ID" value="NZ_JAOVQN010000010.1"/>
</dbReference>
<accession>A0ABT2WQV5</accession>
<evidence type="ECO:0000259" key="1">
    <source>
        <dbReference type="Pfam" id="PF06568"/>
    </source>
</evidence>
<gene>
    <name evidence="2" type="ORF">OEZ49_11005</name>
</gene>
<keyword evidence="3" id="KW-1185">Reference proteome</keyword>
<evidence type="ECO:0000313" key="2">
    <source>
        <dbReference type="EMBL" id="MCU9838296.1"/>
    </source>
</evidence>
<protein>
    <submittedName>
        <fullName evidence="2">DUF1127 domain-containing protein</fullName>
    </submittedName>
</protein>
<reference evidence="2 3" key="1">
    <citation type="submission" date="2022-10" db="EMBL/GenBank/DDBJ databases">
        <title>Ruegeria sp. nov., isolated from ocean surface water.</title>
        <authorList>
            <person name="He W."/>
            <person name="Wang L."/>
            <person name="Zhang D.-F."/>
        </authorList>
    </citation>
    <scope>NUCLEOTIDE SEQUENCE [LARGE SCALE GENOMIC DNA]</scope>
    <source>
        <strain evidence="2 3">WL0004</strain>
    </source>
</reference>
<sequence length="69" mass="7921">MTAFTSAQRCRPALVSRPGVVTRLAALWRQRRALARLDDRALDDIGVNRAQAEAEARRSVWDAPDFWRR</sequence>
<name>A0ABT2WQV5_9RHOB</name>
<feature type="domain" description="YjiS-like" evidence="1">
    <location>
        <begin position="21"/>
        <end position="53"/>
    </location>
</feature>
<dbReference type="InterPro" id="IPR009506">
    <property type="entry name" value="YjiS-like"/>
</dbReference>